<feature type="transmembrane region" description="Helical" evidence="1">
    <location>
        <begin position="121"/>
        <end position="141"/>
    </location>
</feature>
<protein>
    <submittedName>
        <fullName evidence="2">Cytochrome c biogenesis protein CcdA</fullName>
    </submittedName>
</protein>
<comment type="caution">
    <text evidence="2">The sequence shown here is derived from an EMBL/GenBank/DDBJ whole genome shotgun (WGS) entry which is preliminary data.</text>
</comment>
<sequence>MAAAPAVTETVSDGPLIVAAALSVAAGFISFASPCVVPLVPGYLSYLAGLVGAEVGERTTAAATAGQPGILITADRRAARTSRRRLVLATGLFVLGFTVVFLAQAWGVLGLAHVLLANEETLMRVGGAVTIVMGLVMAGLVRPLQRERRLHLRPTGRVLGAPLLGAVFALGWTVCLGPTLVGVVGLAGATDWGGAAWRGFALVICYCLGLGLPFLLLAFGFGWAGRAVGVLRRHSRVIQLIGAGALVLLGVLMVSGAWAEFIAWLRVHTAQFGTVL</sequence>
<feature type="transmembrane region" description="Helical" evidence="1">
    <location>
        <begin position="86"/>
        <end position="109"/>
    </location>
</feature>
<dbReference type="PANTHER" id="PTHR31272:SF4">
    <property type="entry name" value="CYTOCHROME C-TYPE BIOGENESIS PROTEIN HI_1454-RELATED"/>
    <property type="match status" value="1"/>
</dbReference>
<feature type="transmembrane region" description="Helical" evidence="1">
    <location>
        <begin position="16"/>
        <end position="40"/>
    </location>
</feature>
<name>A0A938YEG9_9ACTN</name>
<keyword evidence="1" id="KW-0812">Transmembrane</keyword>
<evidence type="ECO:0000313" key="2">
    <source>
        <dbReference type="EMBL" id="MBM9466278.1"/>
    </source>
</evidence>
<dbReference type="InterPro" id="IPR051790">
    <property type="entry name" value="Cytochrome_c-biogenesis_DsbD"/>
</dbReference>
<dbReference type="Proteomes" id="UP000663792">
    <property type="component" value="Unassembled WGS sequence"/>
</dbReference>
<proteinExistence type="predicted"/>
<evidence type="ECO:0000256" key="1">
    <source>
        <dbReference type="SAM" id="Phobius"/>
    </source>
</evidence>
<reference evidence="2" key="1">
    <citation type="submission" date="2021-01" db="EMBL/GenBank/DDBJ databases">
        <title>YIM 132084 draft genome.</title>
        <authorList>
            <person name="An D."/>
        </authorList>
    </citation>
    <scope>NUCLEOTIDE SEQUENCE</scope>
    <source>
        <strain evidence="2">YIM 132084</strain>
    </source>
</reference>
<feature type="transmembrane region" description="Helical" evidence="1">
    <location>
        <begin position="199"/>
        <end position="225"/>
    </location>
</feature>
<keyword evidence="3" id="KW-1185">Reference proteome</keyword>
<dbReference type="PANTHER" id="PTHR31272">
    <property type="entry name" value="CYTOCHROME C-TYPE BIOGENESIS PROTEIN HI_1454-RELATED"/>
    <property type="match status" value="1"/>
</dbReference>
<gene>
    <name evidence="2" type="ORF">JL106_03160</name>
</gene>
<accession>A0A938YEG9</accession>
<dbReference type="AlphaFoldDB" id="A0A938YEG9"/>
<feature type="transmembrane region" description="Helical" evidence="1">
    <location>
        <begin position="237"/>
        <end position="259"/>
    </location>
</feature>
<dbReference type="EMBL" id="JAERWK010000005">
    <property type="protein sequence ID" value="MBM9466278.1"/>
    <property type="molecule type" value="Genomic_DNA"/>
</dbReference>
<keyword evidence="1" id="KW-1133">Transmembrane helix</keyword>
<feature type="transmembrane region" description="Helical" evidence="1">
    <location>
        <begin position="162"/>
        <end position="187"/>
    </location>
</feature>
<evidence type="ECO:0000313" key="3">
    <source>
        <dbReference type="Proteomes" id="UP000663792"/>
    </source>
</evidence>
<keyword evidence="1" id="KW-0472">Membrane</keyword>
<organism evidence="2 3">
    <name type="scientific">Nakamurella leprariae</name>
    <dbReference type="NCBI Taxonomy" id="2803911"/>
    <lineage>
        <taxon>Bacteria</taxon>
        <taxon>Bacillati</taxon>
        <taxon>Actinomycetota</taxon>
        <taxon>Actinomycetes</taxon>
        <taxon>Nakamurellales</taxon>
        <taxon>Nakamurellaceae</taxon>
        <taxon>Nakamurella</taxon>
    </lineage>
</organism>